<evidence type="ECO:0000313" key="1">
    <source>
        <dbReference type="EMBL" id="MCX5568002.1"/>
    </source>
</evidence>
<protein>
    <submittedName>
        <fullName evidence="1">Uncharacterized protein</fullName>
    </submittedName>
</protein>
<sequence>MANQLESETFRCDVPNGPDDGTLRYIEAAGACFEDLRAVTAQLGGLLLLAASGARSAGPHHPMLAVAADLLDSAREATLRLAPCSARTRHHHDHLAAAVTRLTEALALVDAAPLDGDGLTEPMRRLNASWTELGAASRALPGFDLIDLSGACCAMHAPGLATA</sequence>
<comment type="caution">
    <text evidence="1">The sequence shown here is derived from an EMBL/GenBank/DDBJ whole genome shotgun (WGS) entry which is preliminary data.</text>
</comment>
<reference evidence="1" key="1">
    <citation type="submission" date="2022-11" db="EMBL/GenBank/DDBJ databases">
        <title>Biodiversity and phylogenetic relationships of bacteria.</title>
        <authorList>
            <person name="Machado R.A.R."/>
            <person name="Bhat A."/>
            <person name="Loulou A."/>
            <person name="Kallel S."/>
        </authorList>
    </citation>
    <scope>NUCLEOTIDE SEQUENCE</scope>
    <source>
        <strain evidence="1">K-TC2</strain>
    </source>
</reference>
<dbReference type="Proteomes" id="UP001144805">
    <property type="component" value="Unassembled WGS sequence"/>
</dbReference>
<accession>A0A9X3DYD1</accession>
<dbReference type="AlphaFoldDB" id="A0A9X3DYD1"/>
<name>A0A9X3DYD1_9HYPH</name>
<dbReference type="RefSeq" id="WP_266336965.1">
    <property type="nucleotide sequence ID" value="NZ_JAPKNK010000001.1"/>
</dbReference>
<dbReference type="EMBL" id="JAPKNK010000001">
    <property type="protein sequence ID" value="MCX5568002.1"/>
    <property type="molecule type" value="Genomic_DNA"/>
</dbReference>
<gene>
    <name evidence="1" type="ORF">OSH07_02225</name>
</gene>
<keyword evidence="2" id="KW-1185">Reference proteome</keyword>
<proteinExistence type="predicted"/>
<evidence type="ECO:0000313" key="2">
    <source>
        <dbReference type="Proteomes" id="UP001144805"/>
    </source>
</evidence>
<organism evidence="1 2">
    <name type="scientific">Kaistia nematophila</name>
    <dbReference type="NCBI Taxonomy" id="2994654"/>
    <lineage>
        <taxon>Bacteria</taxon>
        <taxon>Pseudomonadati</taxon>
        <taxon>Pseudomonadota</taxon>
        <taxon>Alphaproteobacteria</taxon>
        <taxon>Hyphomicrobiales</taxon>
        <taxon>Kaistiaceae</taxon>
        <taxon>Kaistia</taxon>
    </lineage>
</organism>